<dbReference type="GO" id="GO:0003993">
    <property type="term" value="F:acid phosphatase activity"/>
    <property type="evidence" value="ECO:0007669"/>
    <property type="project" value="UniProtKB-EC"/>
</dbReference>
<dbReference type="InterPro" id="IPR029052">
    <property type="entry name" value="Metallo-depent_PP-like"/>
</dbReference>
<dbReference type="PANTHER" id="PTHR45867:SF3">
    <property type="entry name" value="ACID PHOSPHATASE TYPE 7"/>
    <property type="match status" value="1"/>
</dbReference>
<evidence type="ECO:0000256" key="2">
    <source>
        <dbReference type="ARBA" id="ARBA00023180"/>
    </source>
</evidence>
<dbReference type="InterPro" id="IPR003961">
    <property type="entry name" value="FN3_dom"/>
</dbReference>
<protein>
    <recommendedName>
        <fullName evidence="3">Purple acid phosphatase</fullName>
        <ecNumber evidence="3">3.1.3.2</ecNumber>
    </recommendedName>
</protein>
<organism evidence="5 6">
    <name type="scientific">Lingula anatina</name>
    <name type="common">Brachiopod</name>
    <name type="synonym">Lingula unguis</name>
    <dbReference type="NCBI Taxonomy" id="7574"/>
    <lineage>
        <taxon>Eukaryota</taxon>
        <taxon>Metazoa</taxon>
        <taxon>Spiralia</taxon>
        <taxon>Lophotrochozoa</taxon>
        <taxon>Brachiopoda</taxon>
        <taxon>Linguliformea</taxon>
        <taxon>Lingulata</taxon>
        <taxon>Lingulida</taxon>
        <taxon>Linguloidea</taxon>
        <taxon>Lingulidae</taxon>
        <taxon>Lingula</taxon>
    </lineage>
</organism>
<keyword evidence="5" id="KW-1185">Reference proteome</keyword>
<evidence type="ECO:0000259" key="4">
    <source>
        <dbReference type="PROSITE" id="PS50853"/>
    </source>
</evidence>
<proteinExistence type="inferred from homology"/>
<dbReference type="Pfam" id="PF14008">
    <property type="entry name" value="Metallophos_C"/>
    <property type="match status" value="1"/>
</dbReference>
<dbReference type="InterPro" id="IPR041792">
    <property type="entry name" value="MPP_PAP"/>
</dbReference>
<dbReference type="PROSITE" id="PS50853">
    <property type="entry name" value="FN3"/>
    <property type="match status" value="1"/>
</dbReference>
<dbReference type="InterPro" id="IPR025733">
    <property type="entry name" value="PAPs_C"/>
</dbReference>
<dbReference type="Gene3D" id="3.60.21.10">
    <property type="match status" value="1"/>
</dbReference>
<dbReference type="CDD" id="cd00063">
    <property type="entry name" value="FN3"/>
    <property type="match status" value="1"/>
</dbReference>
<evidence type="ECO:0000256" key="1">
    <source>
        <dbReference type="ARBA" id="ARBA00022729"/>
    </source>
</evidence>
<dbReference type="Pfam" id="PF16656">
    <property type="entry name" value="Pur_ac_phosph_N"/>
    <property type="match status" value="1"/>
</dbReference>
<dbReference type="FunCoup" id="A0A1S3IUQ3">
    <property type="interactions" value="1"/>
</dbReference>
<feature type="chain" id="PRO_5010001081" description="Purple acid phosphatase" evidence="3">
    <location>
        <begin position="22"/>
        <end position="438"/>
    </location>
</feature>
<keyword evidence="3" id="KW-0378">Hydrolase</keyword>
<dbReference type="OrthoDB" id="45007at2759"/>
<dbReference type="InterPro" id="IPR015914">
    <property type="entry name" value="PAPs_N"/>
</dbReference>
<dbReference type="CDD" id="cd00839">
    <property type="entry name" value="MPP_PAPs"/>
    <property type="match status" value="1"/>
</dbReference>
<feature type="signal peptide" evidence="3">
    <location>
        <begin position="1"/>
        <end position="21"/>
    </location>
</feature>
<evidence type="ECO:0000256" key="3">
    <source>
        <dbReference type="RuleBase" id="RU361203"/>
    </source>
</evidence>
<dbReference type="Proteomes" id="UP000085678">
    <property type="component" value="Unplaced"/>
</dbReference>
<dbReference type="PANTHER" id="PTHR45867">
    <property type="entry name" value="PURPLE ACID PHOSPHATASE"/>
    <property type="match status" value="1"/>
</dbReference>
<evidence type="ECO:0000313" key="6">
    <source>
        <dbReference type="RefSeq" id="XP_013401935.1"/>
    </source>
</evidence>
<keyword evidence="2" id="KW-0325">Glycoprotein</keyword>
<dbReference type="InterPro" id="IPR004843">
    <property type="entry name" value="Calcineurin-like_PHP"/>
</dbReference>
<dbReference type="InParanoid" id="A0A1S3IUQ3"/>
<dbReference type="Gene3D" id="2.60.40.380">
    <property type="entry name" value="Purple acid phosphatase-like, N-terminal"/>
    <property type="match status" value="1"/>
</dbReference>
<comment type="similarity">
    <text evidence="3">Belongs to the metallophosphoesterase superfamily. Purple acid phosphatase family.</text>
</comment>
<feature type="domain" description="Fibronectin type-III" evidence="4">
    <location>
        <begin position="34"/>
        <end position="132"/>
    </location>
</feature>
<dbReference type="OMA" id="FTEFMHR"/>
<comment type="catalytic activity">
    <reaction evidence="3">
        <text>a phosphate monoester + H2O = an alcohol + phosphate</text>
        <dbReference type="Rhea" id="RHEA:15017"/>
        <dbReference type="ChEBI" id="CHEBI:15377"/>
        <dbReference type="ChEBI" id="CHEBI:30879"/>
        <dbReference type="ChEBI" id="CHEBI:43474"/>
        <dbReference type="ChEBI" id="CHEBI:67140"/>
        <dbReference type="EC" id="3.1.3.2"/>
    </reaction>
</comment>
<dbReference type="RefSeq" id="XP_013401935.1">
    <property type="nucleotide sequence ID" value="XM_013546481.1"/>
</dbReference>
<keyword evidence="1 3" id="KW-0732">Signal</keyword>
<evidence type="ECO:0000313" key="5">
    <source>
        <dbReference type="Proteomes" id="UP000085678"/>
    </source>
</evidence>
<reference evidence="6" key="1">
    <citation type="submission" date="2025-08" db="UniProtKB">
        <authorList>
            <consortium name="RefSeq"/>
        </authorList>
    </citation>
    <scope>IDENTIFICATION</scope>
    <source>
        <tissue evidence="6">Gonads</tissue>
    </source>
</reference>
<dbReference type="GeneID" id="106167643"/>
<name>A0A1S3IUQ3_LINAN</name>
<accession>A0A1S3IUQ3</accession>
<gene>
    <name evidence="6" type="primary">LOC106167643</name>
</gene>
<sequence length="438" mass="50137">MYQEILSFLSVFAVIVGRLHGAPHLSEVGIVYYQPEQVHLAYGESPDQMVVTWVTLSQTNSSLVEYGIRSLENAAKGSETMFQDGGSEHRKLYIHRVTVTGLKPGQKYMYHCGSQYGWSSLFTFTAMRTDPAWIPRVAVYGDMGNENPQSLARLQQETQKRMYDAIFHIGDFAYDMDSDNARVGDEFMRQIESVAAYIPYMVTVGNHESPYNFSNYRNRFSMPRAGGDGESLFYSLKLGKAHIIGFSTEVYFYLKYGFHMALNQYRWLERELQEANKPENRAERPWLITMAHRPMYCSTNDYDDCTFSISRIRTALEGLFYKSGVDLMLWAHEHIYERLWPIYNMKVCNGSNAYPYTNPGAPVHIITGSAGCKEKHDPFKPPPYWSAFRSSDYGYTRMTITNATHLYFEQVSDDQGGAVTDKFHVIKQKHGAGSFTCS</sequence>
<dbReference type="Pfam" id="PF00149">
    <property type="entry name" value="Metallophos"/>
    <property type="match status" value="1"/>
</dbReference>
<dbReference type="GO" id="GO:0046872">
    <property type="term" value="F:metal ion binding"/>
    <property type="evidence" value="ECO:0007669"/>
    <property type="project" value="InterPro"/>
</dbReference>
<dbReference type="KEGG" id="lak:106167643"/>
<dbReference type="SUPFAM" id="SSF56300">
    <property type="entry name" value="Metallo-dependent phosphatases"/>
    <property type="match status" value="1"/>
</dbReference>
<dbReference type="SUPFAM" id="SSF49363">
    <property type="entry name" value="Purple acid phosphatase, N-terminal domain"/>
    <property type="match status" value="1"/>
</dbReference>
<dbReference type="EC" id="3.1.3.2" evidence="3"/>
<dbReference type="AlphaFoldDB" id="A0A1S3IUQ3"/>
<dbReference type="InterPro" id="IPR008963">
    <property type="entry name" value="Purple_acid_Pase-like_N"/>
</dbReference>